<organism evidence="10 11">
    <name type="scientific">Actinoplanes cyaneus</name>
    <dbReference type="NCBI Taxonomy" id="52696"/>
    <lineage>
        <taxon>Bacteria</taxon>
        <taxon>Bacillati</taxon>
        <taxon>Actinomycetota</taxon>
        <taxon>Actinomycetes</taxon>
        <taxon>Micromonosporales</taxon>
        <taxon>Micromonosporaceae</taxon>
        <taxon>Actinoplanes</taxon>
    </lineage>
</organism>
<keyword evidence="6" id="KW-0547">Nucleotide-binding</keyword>
<dbReference type="GO" id="GO:0005737">
    <property type="term" value="C:cytoplasm"/>
    <property type="evidence" value="ECO:0007669"/>
    <property type="project" value="TreeGrafter"/>
</dbReference>
<evidence type="ECO:0000256" key="6">
    <source>
        <dbReference type="ARBA" id="ARBA00022741"/>
    </source>
</evidence>
<dbReference type="Pfam" id="PF20979">
    <property type="entry name" value="Arginosuc_syn_C"/>
    <property type="match status" value="1"/>
</dbReference>
<keyword evidence="3" id="KW-0055">Arginine biosynthesis</keyword>
<keyword evidence="5" id="KW-0028">Amino-acid biosynthesis</keyword>
<evidence type="ECO:0000259" key="9">
    <source>
        <dbReference type="Pfam" id="PF20979"/>
    </source>
</evidence>
<sequence>MTGRILTTLGELTDRPPRHLVLLYSGGLDSSYLLSLLRRADVRVTALNVRIGEAGGSDGPGDARGPAAVAALFGAGYRELDGTEAFYTEFLPPAIHADAYYQNQFPVGSTLTRPLMARAAVSLAWELGADAVGHTATYMQNTAARIGRSVAALDPELDVVAPFLGSNVSRADKQAALREAGIDLPGSVHSVDENPWARVIENGTLENPENRLAESVFTRTSDLAGCPAEPVELTIGFDGGLPVTLDERPTVLADLVPALNLLAGRHGVGRFSGLEDTPFGVKNHEVRESPAAAVITAGHRALANAVLGPREHAVRASLATEWTTTAVHGGWFGHLGACLARCLADLDRPVTGSVRLRLHYGTVTVLAVRSANGLYYARLGEDFHDWMNDYGYGAWHQLAGLADRTRSAR</sequence>
<dbReference type="GO" id="GO:0000050">
    <property type="term" value="P:urea cycle"/>
    <property type="evidence" value="ECO:0007669"/>
    <property type="project" value="TreeGrafter"/>
</dbReference>
<feature type="domain" description="Arginosuccinate synthase-like N-terminal" evidence="8">
    <location>
        <begin position="20"/>
        <end position="182"/>
    </location>
</feature>
<dbReference type="GO" id="GO:0005524">
    <property type="term" value="F:ATP binding"/>
    <property type="evidence" value="ECO:0007669"/>
    <property type="project" value="UniProtKB-KW"/>
</dbReference>
<comment type="pathway">
    <text evidence="1">Amino-acid biosynthesis; L-arginine biosynthesis; L-arginine from L-ornithine and carbamoyl phosphate: step 2/3.</text>
</comment>
<dbReference type="InterPro" id="IPR001518">
    <property type="entry name" value="Arginosuc_synth"/>
</dbReference>
<proteinExistence type="predicted"/>
<dbReference type="AlphaFoldDB" id="A0A919IT08"/>
<dbReference type="RefSeq" id="WP_203754389.1">
    <property type="nucleotide sequence ID" value="NZ_BAAAUC010000014.1"/>
</dbReference>
<dbReference type="GO" id="GO:0006526">
    <property type="term" value="P:L-arginine biosynthetic process"/>
    <property type="evidence" value="ECO:0007669"/>
    <property type="project" value="UniProtKB-KW"/>
</dbReference>
<dbReference type="SUPFAM" id="SSF52402">
    <property type="entry name" value="Adenine nucleotide alpha hydrolases-like"/>
    <property type="match status" value="1"/>
</dbReference>
<dbReference type="PANTHER" id="PTHR11587">
    <property type="entry name" value="ARGININOSUCCINATE SYNTHASE"/>
    <property type="match status" value="1"/>
</dbReference>
<dbReference type="InterPro" id="IPR024074">
    <property type="entry name" value="AS_cat/multimer_dom_body"/>
</dbReference>
<dbReference type="PANTHER" id="PTHR11587:SF2">
    <property type="entry name" value="ARGININOSUCCINATE SYNTHASE"/>
    <property type="match status" value="1"/>
</dbReference>
<evidence type="ECO:0000256" key="2">
    <source>
        <dbReference type="ARBA" id="ARBA00012286"/>
    </source>
</evidence>
<accession>A0A919IT08</accession>
<dbReference type="InterPro" id="IPR014729">
    <property type="entry name" value="Rossmann-like_a/b/a_fold"/>
</dbReference>
<dbReference type="EMBL" id="BOMH01000075">
    <property type="protein sequence ID" value="GID70496.1"/>
    <property type="molecule type" value="Genomic_DNA"/>
</dbReference>
<dbReference type="SUPFAM" id="SSF69864">
    <property type="entry name" value="Argininosuccinate synthetase, C-terminal domain"/>
    <property type="match status" value="1"/>
</dbReference>
<evidence type="ECO:0000256" key="4">
    <source>
        <dbReference type="ARBA" id="ARBA00022598"/>
    </source>
</evidence>
<evidence type="ECO:0000259" key="8">
    <source>
        <dbReference type="Pfam" id="PF00764"/>
    </source>
</evidence>
<dbReference type="GO" id="GO:0000053">
    <property type="term" value="P:argininosuccinate metabolic process"/>
    <property type="evidence" value="ECO:0007669"/>
    <property type="project" value="TreeGrafter"/>
</dbReference>
<name>A0A919IT08_9ACTN</name>
<dbReference type="Proteomes" id="UP000619479">
    <property type="component" value="Unassembled WGS sequence"/>
</dbReference>
<evidence type="ECO:0000256" key="1">
    <source>
        <dbReference type="ARBA" id="ARBA00004967"/>
    </source>
</evidence>
<keyword evidence="11" id="KW-1185">Reference proteome</keyword>
<evidence type="ECO:0000256" key="7">
    <source>
        <dbReference type="ARBA" id="ARBA00022840"/>
    </source>
</evidence>
<keyword evidence="7" id="KW-0067">ATP-binding</keyword>
<dbReference type="InterPro" id="IPR048268">
    <property type="entry name" value="Arginosuc_syn_C"/>
</dbReference>
<reference evidence="10" key="1">
    <citation type="submission" date="2021-01" db="EMBL/GenBank/DDBJ databases">
        <title>Whole genome shotgun sequence of Actinoplanes cyaneus NBRC 14990.</title>
        <authorList>
            <person name="Komaki H."/>
            <person name="Tamura T."/>
        </authorList>
    </citation>
    <scope>NUCLEOTIDE SEQUENCE</scope>
    <source>
        <strain evidence="10">NBRC 14990</strain>
    </source>
</reference>
<feature type="domain" description="Arginosuccinate synthase C-terminal" evidence="9">
    <location>
        <begin position="189"/>
        <end position="379"/>
    </location>
</feature>
<protein>
    <recommendedName>
        <fullName evidence="2">argininosuccinate synthase</fullName>
        <ecNumber evidence="2">6.3.4.5</ecNumber>
    </recommendedName>
</protein>
<dbReference type="Pfam" id="PF00764">
    <property type="entry name" value="Arginosuc_synth"/>
    <property type="match status" value="1"/>
</dbReference>
<evidence type="ECO:0000256" key="5">
    <source>
        <dbReference type="ARBA" id="ARBA00022605"/>
    </source>
</evidence>
<comment type="caution">
    <text evidence="10">The sequence shown here is derived from an EMBL/GenBank/DDBJ whole genome shotgun (WGS) entry which is preliminary data.</text>
</comment>
<evidence type="ECO:0000313" key="11">
    <source>
        <dbReference type="Proteomes" id="UP000619479"/>
    </source>
</evidence>
<gene>
    <name evidence="10" type="ORF">Acy02nite_83770</name>
</gene>
<dbReference type="Gene3D" id="3.40.50.620">
    <property type="entry name" value="HUPs"/>
    <property type="match status" value="1"/>
</dbReference>
<keyword evidence="4" id="KW-0436">Ligase</keyword>
<dbReference type="EC" id="6.3.4.5" evidence="2"/>
<dbReference type="Gene3D" id="3.90.1260.10">
    <property type="entry name" value="Argininosuccinate synthetase, chain A, domain 2"/>
    <property type="match status" value="1"/>
</dbReference>
<evidence type="ECO:0000313" key="10">
    <source>
        <dbReference type="EMBL" id="GID70496.1"/>
    </source>
</evidence>
<dbReference type="InterPro" id="IPR048267">
    <property type="entry name" value="Arginosuc_syn_N"/>
</dbReference>
<dbReference type="GO" id="GO:0004055">
    <property type="term" value="F:argininosuccinate synthase activity"/>
    <property type="evidence" value="ECO:0007669"/>
    <property type="project" value="UniProtKB-EC"/>
</dbReference>
<evidence type="ECO:0000256" key="3">
    <source>
        <dbReference type="ARBA" id="ARBA00022571"/>
    </source>
</evidence>